<feature type="compositionally biased region" description="Basic and acidic residues" evidence="10">
    <location>
        <begin position="267"/>
        <end position="277"/>
    </location>
</feature>
<dbReference type="FunFam" id="1.10.510.10:FF:000275">
    <property type="entry name" value="SRSF protein kinase 2 isoform X3"/>
    <property type="match status" value="1"/>
</dbReference>
<evidence type="ECO:0000256" key="8">
    <source>
        <dbReference type="ARBA" id="ARBA00048679"/>
    </source>
</evidence>
<gene>
    <name evidence="12" type="ORF">LY90DRAFT_701973</name>
</gene>
<feature type="region of interest" description="Disordered" evidence="10">
    <location>
        <begin position="1"/>
        <end position="39"/>
    </location>
</feature>
<dbReference type="CDD" id="cd14136">
    <property type="entry name" value="STKc_SRPK"/>
    <property type="match status" value="1"/>
</dbReference>
<dbReference type="AlphaFoldDB" id="A0A1Y2DAW9"/>
<evidence type="ECO:0000256" key="3">
    <source>
        <dbReference type="ARBA" id="ARBA00022679"/>
    </source>
</evidence>
<comment type="catalytic activity">
    <reaction evidence="8">
        <text>L-seryl-[protein] + ATP = O-phospho-L-seryl-[protein] + ADP + H(+)</text>
        <dbReference type="Rhea" id="RHEA:17989"/>
        <dbReference type="Rhea" id="RHEA-COMP:9863"/>
        <dbReference type="Rhea" id="RHEA-COMP:11604"/>
        <dbReference type="ChEBI" id="CHEBI:15378"/>
        <dbReference type="ChEBI" id="CHEBI:29999"/>
        <dbReference type="ChEBI" id="CHEBI:30616"/>
        <dbReference type="ChEBI" id="CHEBI:83421"/>
        <dbReference type="ChEBI" id="CHEBI:456216"/>
        <dbReference type="EC" id="2.7.11.1"/>
    </reaction>
</comment>
<name>A0A1Y2DAW9_9FUNG</name>
<feature type="binding site" evidence="9">
    <location>
        <position position="87"/>
    </location>
    <ligand>
        <name>ATP</name>
        <dbReference type="ChEBI" id="CHEBI:30616"/>
    </ligand>
</feature>
<dbReference type="GO" id="GO:0005524">
    <property type="term" value="F:ATP binding"/>
    <property type="evidence" value="ECO:0007669"/>
    <property type="project" value="UniProtKB-UniRule"/>
</dbReference>
<dbReference type="GO" id="GO:0004674">
    <property type="term" value="F:protein serine/threonine kinase activity"/>
    <property type="evidence" value="ECO:0007669"/>
    <property type="project" value="UniProtKB-KW"/>
</dbReference>
<comment type="caution">
    <text evidence="12">The sequence shown here is derived from an EMBL/GenBank/DDBJ whole genome shotgun (WGS) entry which is preliminary data.</text>
</comment>
<reference evidence="12 13" key="1">
    <citation type="submission" date="2016-08" db="EMBL/GenBank/DDBJ databases">
        <title>A Parts List for Fungal Cellulosomes Revealed by Comparative Genomics.</title>
        <authorList>
            <consortium name="DOE Joint Genome Institute"/>
            <person name="Haitjema C.H."/>
            <person name="Gilmore S.P."/>
            <person name="Henske J.K."/>
            <person name="Solomon K.V."/>
            <person name="De Groot R."/>
            <person name="Kuo A."/>
            <person name="Mondo S.J."/>
            <person name="Salamov A.A."/>
            <person name="Labutti K."/>
            <person name="Zhao Z."/>
            <person name="Chiniquy J."/>
            <person name="Barry K."/>
            <person name="Brewer H.M."/>
            <person name="Purvine S.O."/>
            <person name="Wright A.T."/>
            <person name="Boxma B."/>
            <person name="Van Alen T."/>
            <person name="Hackstein J.H."/>
            <person name="Baker S.E."/>
            <person name="Grigoriev I.V."/>
            <person name="O'Malley M.A."/>
        </authorList>
    </citation>
    <scope>NUCLEOTIDE SEQUENCE [LARGE SCALE GENOMIC DNA]</scope>
    <source>
        <strain evidence="12 13">G1</strain>
    </source>
</reference>
<dbReference type="GO" id="GO:0005634">
    <property type="term" value="C:nucleus"/>
    <property type="evidence" value="ECO:0007669"/>
    <property type="project" value="TreeGrafter"/>
</dbReference>
<dbReference type="InterPro" id="IPR000719">
    <property type="entry name" value="Prot_kinase_dom"/>
</dbReference>
<evidence type="ECO:0000256" key="2">
    <source>
        <dbReference type="ARBA" id="ARBA00022527"/>
    </source>
</evidence>
<dbReference type="PANTHER" id="PTHR47634">
    <property type="entry name" value="PROTEIN KINASE DOMAIN-CONTAINING PROTEIN-RELATED"/>
    <property type="match status" value="1"/>
</dbReference>
<dbReference type="InterPro" id="IPR008271">
    <property type="entry name" value="Ser/Thr_kinase_AS"/>
</dbReference>
<dbReference type="PROSITE" id="PS00107">
    <property type="entry name" value="PROTEIN_KINASE_ATP"/>
    <property type="match status" value="1"/>
</dbReference>
<keyword evidence="13" id="KW-1185">Reference proteome</keyword>
<dbReference type="SMART" id="SM00220">
    <property type="entry name" value="S_TKc"/>
    <property type="match status" value="1"/>
</dbReference>
<dbReference type="FunFam" id="3.30.200.20:FF:000770">
    <property type="entry name" value="SRSF protein kinase 2"/>
    <property type="match status" value="1"/>
</dbReference>
<keyword evidence="4 9" id="KW-0547">Nucleotide-binding</keyword>
<dbReference type="PROSITE" id="PS00108">
    <property type="entry name" value="PROTEIN_KINASE_ST"/>
    <property type="match status" value="1"/>
</dbReference>
<evidence type="ECO:0000256" key="6">
    <source>
        <dbReference type="ARBA" id="ARBA00022840"/>
    </source>
</evidence>
<dbReference type="GO" id="GO:0000245">
    <property type="term" value="P:spliceosomal complex assembly"/>
    <property type="evidence" value="ECO:0007669"/>
    <property type="project" value="TreeGrafter"/>
</dbReference>
<dbReference type="Pfam" id="PF00069">
    <property type="entry name" value="Pkinase"/>
    <property type="match status" value="2"/>
</dbReference>
<dbReference type="InterPro" id="IPR017441">
    <property type="entry name" value="Protein_kinase_ATP_BS"/>
</dbReference>
<evidence type="ECO:0000256" key="4">
    <source>
        <dbReference type="ARBA" id="ARBA00022741"/>
    </source>
</evidence>
<evidence type="ECO:0000259" key="11">
    <source>
        <dbReference type="PROSITE" id="PS50011"/>
    </source>
</evidence>
<keyword evidence="2" id="KW-0723">Serine/threonine-protein kinase</keyword>
<accession>A0A1Y2DAW9</accession>
<dbReference type="InterPro" id="IPR051334">
    <property type="entry name" value="SRPK"/>
</dbReference>
<dbReference type="PANTHER" id="PTHR47634:SF9">
    <property type="entry name" value="PROTEIN KINASE DOMAIN-CONTAINING PROTEIN-RELATED"/>
    <property type="match status" value="1"/>
</dbReference>
<feature type="region of interest" description="Disordered" evidence="10">
    <location>
        <begin position="242"/>
        <end position="311"/>
    </location>
</feature>
<dbReference type="STRING" id="1754190.A0A1Y2DAW9"/>
<evidence type="ECO:0000256" key="5">
    <source>
        <dbReference type="ARBA" id="ARBA00022777"/>
    </source>
</evidence>
<dbReference type="InterPro" id="IPR011009">
    <property type="entry name" value="Kinase-like_dom_sf"/>
</dbReference>
<feature type="compositionally biased region" description="Low complexity" evidence="10">
    <location>
        <begin position="279"/>
        <end position="290"/>
    </location>
</feature>
<evidence type="ECO:0000256" key="7">
    <source>
        <dbReference type="ARBA" id="ARBA00047899"/>
    </source>
</evidence>
<evidence type="ECO:0000313" key="13">
    <source>
        <dbReference type="Proteomes" id="UP000193920"/>
    </source>
</evidence>
<feature type="domain" description="Protein kinase" evidence="11">
    <location>
        <begin position="58"/>
        <end position="491"/>
    </location>
</feature>
<dbReference type="Gene3D" id="3.30.200.20">
    <property type="entry name" value="Phosphorylase Kinase, domain 1"/>
    <property type="match status" value="1"/>
</dbReference>
<comment type="catalytic activity">
    <reaction evidence="7">
        <text>L-threonyl-[protein] + ATP = O-phospho-L-threonyl-[protein] + ADP + H(+)</text>
        <dbReference type="Rhea" id="RHEA:46608"/>
        <dbReference type="Rhea" id="RHEA-COMP:11060"/>
        <dbReference type="Rhea" id="RHEA-COMP:11605"/>
        <dbReference type="ChEBI" id="CHEBI:15378"/>
        <dbReference type="ChEBI" id="CHEBI:30013"/>
        <dbReference type="ChEBI" id="CHEBI:30616"/>
        <dbReference type="ChEBI" id="CHEBI:61977"/>
        <dbReference type="ChEBI" id="CHEBI:456216"/>
        <dbReference type="EC" id="2.7.11.1"/>
    </reaction>
</comment>
<feature type="compositionally biased region" description="Acidic residues" evidence="10">
    <location>
        <begin position="20"/>
        <end position="37"/>
    </location>
</feature>
<evidence type="ECO:0000313" key="12">
    <source>
        <dbReference type="EMBL" id="ORY55805.1"/>
    </source>
</evidence>
<dbReference type="EC" id="2.7.11.1" evidence="1"/>
<keyword evidence="6 9" id="KW-0067">ATP-binding</keyword>
<dbReference type="GO" id="GO:0050684">
    <property type="term" value="P:regulation of mRNA processing"/>
    <property type="evidence" value="ECO:0007669"/>
    <property type="project" value="TreeGrafter"/>
</dbReference>
<dbReference type="Proteomes" id="UP000193920">
    <property type="component" value="Unassembled WGS sequence"/>
</dbReference>
<sequence length="537" mass="61530">MHKSSRNSSMSDVHSKENLSEDIDNNSENFSEDEDQEDYCKGGYHPVNINDVYDNGRYRIIKKLGWGHFSTVWFAKDEKLNKFVALKIVKSASHYTETAMDEIKLLENVMNADPDDPNRKFIVEFSGWFKHKGPNGIHVCMAFEVLGSNLLTLIRQYRHRGIPLSIVKRIVKQILLGLEYLHDKCHIIHTDLKPENVLIINRYNEKGENIDRHNESIDSHKQKMLKSENSLVNVENSVSTPSISKLNLQETKSRERSSHLLNNSNNRIHDRNRKSFERSSSSKSSTSSFHSSKHKSSKYSSSHHSSSSHLSHISKEKIKGYLKRDEKILIKLADLGNACWTDHHFTNDIQTRQYRSPEAILGGKYDTSADIWSVGCIMFELLTGDYLFDPHNSSHFSKDDDHIAQVIELLGGFPKDLQTGKYSSEIFSSHGYLRHIHKKELHPWKLASVLEEKYRFSKKDSEDIASFMLPMIALDPKKRASAHELLQHPLIADIGIHEDMENFLNSLNSSTEESVISNNIEKESGECVIGKKRKSSL</sequence>
<evidence type="ECO:0000256" key="10">
    <source>
        <dbReference type="SAM" id="MobiDB-lite"/>
    </source>
</evidence>
<feature type="compositionally biased region" description="Low complexity" evidence="10">
    <location>
        <begin position="298"/>
        <end position="311"/>
    </location>
</feature>
<dbReference type="GO" id="GO:0005737">
    <property type="term" value="C:cytoplasm"/>
    <property type="evidence" value="ECO:0007669"/>
    <property type="project" value="TreeGrafter"/>
</dbReference>
<proteinExistence type="predicted"/>
<keyword evidence="5 12" id="KW-0418">Kinase</keyword>
<dbReference type="Gene3D" id="1.10.510.10">
    <property type="entry name" value="Transferase(Phosphotransferase) domain 1"/>
    <property type="match status" value="1"/>
</dbReference>
<dbReference type="EMBL" id="MCOG01000076">
    <property type="protein sequence ID" value="ORY55805.1"/>
    <property type="molecule type" value="Genomic_DNA"/>
</dbReference>
<dbReference type="PROSITE" id="PS50011">
    <property type="entry name" value="PROTEIN_KINASE_DOM"/>
    <property type="match status" value="1"/>
</dbReference>
<dbReference type="SUPFAM" id="SSF56112">
    <property type="entry name" value="Protein kinase-like (PK-like)"/>
    <property type="match status" value="1"/>
</dbReference>
<protein>
    <recommendedName>
        <fullName evidence="1">non-specific serine/threonine protein kinase</fullName>
        <ecNumber evidence="1">2.7.11.1</ecNumber>
    </recommendedName>
</protein>
<evidence type="ECO:0000256" key="1">
    <source>
        <dbReference type="ARBA" id="ARBA00012513"/>
    </source>
</evidence>
<organism evidence="12 13">
    <name type="scientific">Neocallimastix californiae</name>
    <dbReference type="NCBI Taxonomy" id="1754190"/>
    <lineage>
        <taxon>Eukaryota</taxon>
        <taxon>Fungi</taxon>
        <taxon>Fungi incertae sedis</taxon>
        <taxon>Chytridiomycota</taxon>
        <taxon>Chytridiomycota incertae sedis</taxon>
        <taxon>Neocallimastigomycetes</taxon>
        <taxon>Neocallimastigales</taxon>
        <taxon>Neocallimastigaceae</taxon>
        <taxon>Neocallimastix</taxon>
    </lineage>
</organism>
<dbReference type="OrthoDB" id="2649at2759"/>
<feature type="compositionally biased region" description="Polar residues" evidence="10">
    <location>
        <begin position="1"/>
        <end position="12"/>
    </location>
</feature>
<evidence type="ECO:0000256" key="9">
    <source>
        <dbReference type="PROSITE-ProRule" id="PRU10141"/>
    </source>
</evidence>
<keyword evidence="3" id="KW-0808">Transferase</keyword>